<dbReference type="InterPro" id="IPR002559">
    <property type="entry name" value="Transposase_11"/>
</dbReference>
<protein>
    <submittedName>
        <fullName evidence="6">Uncharacterized protein</fullName>
    </submittedName>
</protein>
<sequence length="469" mass="52297">MGEDKDSLPGKEGDSGRSAKDNRKFIAAVMWIGRTGAPWRALPTEYGKWSSVHKRFIRWAKSGVWQMIFNTLAVNEDTEWLMIDSTIIRAHQHAAEARKKCGNWYKSWKGGFSSKLHAACDALGNPLKFFVTTGQRSDYTKALDLIDGRRMEALIADKGYDANYMVEAARAVPVIPPRSNKKIPREYDKELHKERNLIERMFKHFPTDKGIQNLLQSVKEANDKLFKAAKSGNIDDVENLLNEEGKAQVNATDQNGKTPLHLAAQNGHKDVVEFLFDSGAKIDAKNVSEETPLHLAAQSTYKDAEKIVKFLLYKGADVNAQNNKRETPLHLVLKKDKVDIDVLNALLKAEDIKVNLADSNEETPLHLAARKCHKDVVEFLFSKGAKVDAESDSQSTPLHFAAQNVDESGSLPTSCASCGITVSPFLPTINTGHFVFSITSCELNSNPQQLNQKFKNFAGSRLMKKFPTP</sequence>
<dbReference type="Pfam" id="PF13340">
    <property type="entry name" value="DUF4096"/>
    <property type="match status" value="1"/>
</dbReference>
<feature type="repeat" description="ANK" evidence="3">
    <location>
        <begin position="360"/>
        <end position="392"/>
    </location>
</feature>
<dbReference type="InterPro" id="IPR036770">
    <property type="entry name" value="Ankyrin_rpt-contain_sf"/>
</dbReference>
<name>A0A1A9VJS0_GLOAU</name>
<keyword evidence="2 3" id="KW-0040">ANK repeat</keyword>
<dbReference type="GO" id="GO:0004803">
    <property type="term" value="F:transposase activity"/>
    <property type="evidence" value="ECO:0007669"/>
    <property type="project" value="InterPro"/>
</dbReference>
<keyword evidence="7" id="KW-1185">Reference proteome</keyword>
<dbReference type="Gene3D" id="1.25.40.20">
    <property type="entry name" value="Ankyrin repeat-containing domain"/>
    <property type="match status" value="2"/>
</dbReference>
<dbReference type="PROSITE" id="PS50088">
    <property type="entry name" value="ANK_REPEAT"/>
    <property type="match status" value="3"/>
</dbReference>
<evidence type="ECO:0000313" key="7">
    <source>
        <dbReference type="Proteomes" id="UP000078200"/>
    </source>
</evidence>
<dbReference type="GO" id="GO:0006313">
    <property type="term" value="P:DNA transposition"/>
    <property type="evidence" value="ECO:0007669"/>
    <property type="project" value="InterPro"/>
</dbReference>
<keyword evidence="1" id="KW-0677">Repeat</keyword>
<dbReference type="SUPFAM" id="SSF48403">
    <property type="entry name" value="Ankyrin repeat"/>
    <property type="match status" value="1"/>
</dbReference>
<dbReference type="SMART" id="SM00248">
    <property type="entry name" value="ANK"/>
    <property type="match status" value="4"/>
</dbReference>
<organism evidence="6 7">
    <name type="scientific">Glossina austeni</name>
    <name type="common">Savannah tsetse fly</name>
    <dbReference type="NCBI Taxonomy" id="7395"/>
    <lineage>
        <taxon>Eukaryota</taxon>
        <taxon>Metazoa</taxon>
        <taxon>Ecdysozoa</taxon>
        <taxon>Arthropoda</taxon>
        <taxon>Hexapoda</taxon>
        <taxon>Insecta</taxon>
        <taxon>Pterygota</taxon>
        <taxon>Neoptera</taxon>
        <taxon>Endopterygota</taxon>
        <taxon>Diptera</taxon>
        <taxon>Brachycera</taxon>
        <taxon>Muscomorpha</taxon>
        <taxon>Hippoboscoidea</taxon>
        <taxon>Glossinidae</taxon>
        <taxon>Glossina</taxon>
    </lineage>
</organism>
<feature type="domain" description="Transposase IS4-like" evidence="4">
    <location>
        <begin position="81"/>
        <end position="200"/>
    </location>
</feature>
<dbReference type="STRING" id="7395.A0A1A9VJS0"/>
<evidence type="ECO:0000256" key="3">
    <source>
        <dbReference type="PROSITE-ProRule" id="PRU00023"/>
    </source>
</evidence>
<evidence type="ECO:0000256" key="1">
    <source>
        <dbReference type="ARBA" id="ARBA00022737"/>
    </source>
</evidence>
<dbReference type="Proteomes" id="UP000078200">
    <property type="component" value="Unassembled WGS sequence"/>
</dbReference>
<proteinExistence type="predicted"/>
<dbReference type="InterPro" id="IPR025161">
    <property type="entry name" value="IS402-like_dom"/>
</dbReference>
<feature type="domain" description="Insertion element IS402-like" evidence="5">
    <location>
        <begin position="8"/>
        <end position="69"/>
    </location>
</feature>
<dbReference type="PANTHER" id="PTHR24171">
    <property type="entry name" value="ANKYRIN REPEAT DOMAIN-CONTAINING PROTEIN 39-RELATED"/>
    <property type="match status" value="1"/>
</dbReference>
<evidence type="ECO:0000256" key="2">
    <source>
        <dbReference type="ARBA" id="ARBA00023043"/>
    </source>
</evidence>
<dbReference type="GO" id="GO:0003677">
    <property type="term" value="F:DNA binding"/>
    <property type="evidence" value="ECO:0007669"/>
    <property type="project" value="InterPro"/>
</dbReference>
<dbReference type="InterPro" id="IPR002110">
    <property type="entry name" value="Ankyrin_rpt"/>
</dbReference>
<dbReference type="NCBIfam" id="NF033580">
    <property type="entry name" value="transpos_IS5_3"/>
    <property type="match status" value="1"/>
</dbReference>
<evidence type="ECO:0000259" key="4">
    <source>
        <dbReference type="Pfam" id="PF01609"/>
    </source>
</evidence>
<dbReference type="AlphaFoldDB" id="A0A1A9VJS0"/>
<feature type="repeat" description="ANK" evidence="3">
    <location>
        <begin position="288"/>
        <end position="323"/>
    </location>
</feature>
<feature type="repeat" description="ANK" evidence="3">
    <location>
        <begin position="255"/>
        <end position="287"/>
    </location>
</feature>
<dbReference type="Pfam" id="PF01609">
    <property type="entry name" value="DDE_Tnp_1"/>
    <property type="match status" value="1"/>
</dbReference>
<dbReference type="PROSITE" id="PS50297">
    <property type="entry name" value="ANK_REP_REGION"/>
    <property type="match status" value="3"/>
</dbReference>
<dbReference type="PRINTS" id="PR01415">
    <property type="entry name" value="ANKYRIN"/>
</dbReference>
<dbReference type="Pfam" id="PF00023">
    <property type="entry name" value="Ank"/>
    <property type="match status" value="1"/>
</dbReference>
<dbReference type="EnsemblMetazoa" id="GAUT039505-RA">
    <property type="protein sequence ID" value="GAUT039505-PA"/>
    <property type="gene ID" value="GAUT039505"/>
</dbReference>
<evidence type="ECO:0000313" key="6">
    <source>
        <dbReference type="EnsemblMetazoa" id="GAUT039505-PA"/>
    </source>
</evidence>
<dbReference type="Pfam" id="PF12796">
    <property type="entry name" value="Ank_2"/>
    <property type="match status" value="1"/>
</dbReference>
<accession>A0A1A9VJS0</accession>
<reference evidence="6" key="1">
    <citation type="submission" date="2020-05" db="UniProtKB">
        <authorList>
            <consortium name="EnsemblMetazoa"/>
        </authorList>
    </citation>
    <scope>IDENTIFICATION</scope>
    <source>
        <strain evidence="6">TTRI</strain>
    </source>
</reference>
<dbReference type="VEuPathDB" id="VectorBase:GAUT039505"/>
<evidence type="ECO:0000259" key="5">
    <source>
        <dbReference type="Pfam" id="PF13340"/>
    </source>
</evidence>